<dbReference type="AlphaFoldDB" id="A0AAV5GDX6"/>
<proteinExistence type="predicted"/>
<dbReference type="Proteomes" id="UP001342314">
    <property type="component" value="Unassembled WGS sequence"/>
</dbReference>
<sequence>MLANEDHTPLETPNLSADVLAHGHCLTKVVCNHSGIDVLCGFADPSMFHHAAGGRAFMNPVVGRYANRLPAGETRCRSGCKLHLTGAQSVCLHGGDSGFDTLPWTPLGRADSVLFPLDDPDHPLPPPASSPDEPITEASSLHRLYSPAGADGFPCSLEVEALTVVLAPEKVDGVKTDVEGKPGRSLGKVKVVLRAKIREDGDEDIPKGTPLNLTLHWGFRLDNCRDKDVLSHRLWLGSDKLVELDEQGISTGKIERINEGDELDFFSAGREGPHRTIGERFPKGGIDRNFLLNTPPTTIDPTRSTTSPRLPTIPQAILTGPPATTSSPQVSLRFTSNQASVQIYTASHLDSHGPARKAAHGGPEADKVPASSAGDSTEQDAEAKGEGYDREGMVFLEFQAPVGAVLHCAREGTQQGDSELGRWMETRAKDERKVDVGEGEDGRSWEMDTVLRRGQIYENWTEVEIIELDG</sequence>
<dbReference type="EMBL" id="BQKY01000002">
    <property type="protein sequence ID" value="GJN87855.1"/>
    <property type="molecule type" value="Genomic_DNA"/>
</dbReference>
<dbReference type="PANTHER" id="PTHR10091:SF0">
    <property type="entry name" value="GALACTOSE MUTAROTASE"/>
    <property type="match status" value="1"/>
</dbReference>
<evidence type="ECO:0000313" key="3">
    <source>
        <dbReference type="Proteomes" id="UP001342314"/>
    </source>
</evidence>
<evidence type="ECO:0008006" key="4">
    <source>
        <dbReference type="Google" id="ProtNLM"/>
    </source>
</evidence>
<dbReference type="Pfam" id="PF01263">
    <property type="entry name" value="Aldose_epim"/>
    <property type="match status" value="1"/>
</dbReference>
<organism evidence="2 3">
    <name type="scientific">Rhodotorula paludigena</name>
    <dbReference type="NCBI Taxonomy" id="86838"/>
    <lineage>
        <taxon>Eukaryota</taxon>
        <taxon>Fungi</taxon>
        <taxon>Dikarya</taxon>
        <taxon>Basidiomycota</taxon>
        <taxon>Pucciniomycotina</taxon>
        <taxon>Microbotryomycetes</taxon>
        <taxon>Sporidiobolales</taxon>
        <taxon>Sporidiobolaceae</taxon>
        <taxon>Rhodotorula</taxon>
    </lineage>
</organism>
<reference evidence="2 3" key="1">
    <citation type="submission" date="2021-12" db="EMBL/GenBank/DDBJ databases">
        <title>High titer production of polyol ester of fatty acids by Rhodotorula paludigena BS15 towards product separation-free biomass refinery.</title>
        <authorList>
            <person name="Mano J."/>
            <person name="Ono H."/>
            <person name="Tanaka T."/>
            <person name="Naito K."/>
            <person name="Sushida H."/>
            <person name="Ike M."/>
            <person name="Tokuyasu K."/>
            <person name="Kitaoka M."/>
        </authorList>
    </citation>
    <scope>NUCLEOTIDE SEQUENCE [LARGE SCALE GENOMIC DNA]</scope>
    <source>
        <strain evidence="2 3">BS15</strain>
    </source>
</reference>
<dbReference type="SUPFAM" id="SSF74650">
    <property type="entry name" value="Galactose mutarotase-like"/>
    <property type="match status" value="1"/>
</dbReference>
<dbReference type="Gene3D" id="2.70.98.10">
    <property type="match status" value="1"/>
</dbReference>
<accession>A0AAV5GDX6</accession>
<feature type="compositionally biased region" description="Polar residues" evidence="1">
    <location>
        <begin position="291"/>
        <end position="300"/>
    </location>
</feature>
<feature type="compositionally biased region" description="Low complexity" evidence="1">
    <location>
        <begin position="301"/>
        <end position="314"/>
    </location>
</feature>
<feature type="region of interest" description="Disordered" evidence="1">
    <location>
        <begin position="350"/>
        <end position="385"/>
    </location>
</feature>
<dbReference type="InterPro" id="IPR011013">
    <property type="entry name" value="Gal_mutarotase_sf_dom"/>
</dbReference>
<feature type="region of interest" description="Disordered" evidence="1">
    <location>
        <begin position="282"/>
        <end position="329"/>
    </location>
</feature>
<comment type="caution">
    <text evidence="2">The sequence shown here is derived from an EMBL/GenBank/DDBJ whole genome shotgun (WGS) entry which is preliminary data.</text>
</comment>
<evidence type="ECO:0000313" key="2">
    <source>
        <dbReference type="EMBL" id="GJN87855.1"/>
    </source>
</evidence>
<dbReference type="GO" id="GO:0006006">
    <property type="term" value="P:glucose metabolic process"/>
    <property type="evidence" value="ECO:0007669"/>
    <property type="project" value="TreeGrafter"/>
</dbReference>
<protein>
    <recommendedName>
        <fullName evidence="4">Galactose mutarotase-like protein</fullName>
    </recommendedName>
</protein>
<dbReference type="PANTHER" id="PTHR10091">
    <property type="entry name" value="ALDOSE-1-EPIMERASE"/>
    <property type="match status" value="1"/>
</dbReference>
<feature type="region of interest" description="Disordered" evidence="1">
    <location>
        <begin position="117"/>
        <end position="138"/>
    </location>
</feature>
<keyword evidence="3" id="KW-1185">Reference proteome</keyword>
<name>A0AAV5GDX6_9BASI</name>
<dbReference type="InterPro" id="IPR008183">
    <property type="entry name" value="Aldose_1/G6P_1-epimerase"/>
</dbReference>
<dbReference type="InterPro" id="IPR014718">
    <property type="entry name" value="GH-type_carb-bd"/>
</dbReference>
<gene>
    <name evidence="2" type="ORF">Rhopal_000810-T1</name>
</gene>
<dbReference type="GO" id="GO:0033499">
    <property type="term" value="P:galactose catabolic process via UDP-galactose, Leloir pathway"/>
    <property type="evidence" value="ECO:0007669"/>
    <property type="project" value="TreeGrafter"/>
</dbReference>
<dbReference type="GO" id="GO:0030246">
    <property type="term" value="F:carbohydrate binding"/>
    <property type="evidence" value="ECO:0007669"/>
    <property type="project" value="InterPro"/>
</dbReference>
<evidence type="ECO:0000256" key="1">
    <source>
        <dbReference type="SAM" id="MobiDB-lite"/>
    </source>
</evidence>
<dbReference type="GO" id="GO:0004034">
    <property type="term" value="F:aldose 1-epimerase activity"/>
    <property type="evidence" value="ECO:0007669"/>
    <property type="project" value="TreeGrafter"/>
</dbReference>